<dbReference type="AlphaFoldDB" id="A0A6M7UA85"/>
<dbReference type="RefSeq" id="WP_064990511.1">
    <property type="nucleotide sequence ID" value="NZ_CP033361.1"/>
</dbReference>
<name>A0A6M7UA85_9HYPH</name>
<organism evidence="1 2">
    <name type="scientific">Mesorhizobium erdmanii</name>
    <dbReference type="NCBI Taxonomy" id="1777866"/>
    <lineage>
        <taxon>Bacteria</taxon>
        <taxon>Pseudomonadati</taxon>
        <taxon>Pseudomonadota</taxon>
        <taxon>Alphaproteobacteria</taxon>
        <taxon>Hyphomicrobiales</taxon>
        <taxon>Phyllobacteriaceae</taxon>
        <taxon>Mesorhizobium</taxon>
    </lineage>
</organism>
<dbReference type="Proteomes" id="UP000503339">
    <property type="component" value="Chromosome"/>
</dbReference>
<dbReference type="Gene3D" id="3.40.1350.10">
    <property type="match status" value="1"/>
</dbReference>
<dbReference type="KEGG" id="merd:EB233_00440"/>
<sequence>MLKTALDADSISIGTTAPKRYTTKQMGDACEMIVAAELTLAGIPALKVPDNWPGYDVIAQPFDRPAQRVSVKSRTFKRGAAYVGYNDYDQFDWLAIVLLPSEEFKARAIYLIPRPVAERLARRDKATSKTAAERYFRVDQVPELFAAWDANFELAAALRAALVAPD</sequence>
<reference evidence="1 2" key="1">
    <citation type="submission" date="2018-10" db="EMBL/GenBank/DDBJ databases">
        <authorList>
            <person name="Perry B.J."/>
            <person name="Sullivan J.T."/>
            <person name="Murphy R.J.T."/>
            <person name="Ramsay J.P."/>
            <person name="Ronson C.W."/>
        </authorList>
    </citation>
    <scope>NUCLEOTIDE SEQUENCE [LARGE SCALE GENOMIC DNA]</scope>
    <source>
        <strain evidence="1 2">NZP2014</strain>
    </source>
</reference>
<protein>
    <submittedName>
        <fullName evidence="1">Uncharacterized protein</fullName>
    </submittedName>
</protein>
<keyword evidence="2" id="KW-1185">Reference proteome</keyword>
<proteinExistence type="predicted"/>
<accession>A0A6M7UA85</accession>
<gene>
    <name evidence="1" type="ORF">EB233_00440</name>
</gene>
<dbReference type="GO" id="GO:0003676">
    <property type="term" value="F:nucleic acid binding"/>
    <property type="evidence" value="ECO:0007669"/>
    <property type="project" value="InterPro"/>
</dbReference>
<evidence type="ECO:0000313" key="1">
    <source>
        <dbReference type="EMBL" id="QKC74175.1"/>
    </source>
</evidence>
<dbReference type="InterPro" id="IPR011856">
    <property type="entry name" value="tRNA_endonuc-like_dom_sf"/>
</dbReference>
<dbReference type="EMBL" id="CP033361">
    <property type="protein sequence ID" value="QKC74175.1"/>
    <property type="molecule type" value="Genomic_DNA"/>
</dbReference>
<evidence type="ECO:0000313" key="2">
    <source>
        <dbReference type="Proteomes" id="UP000503339"/>
    </source>
</evidence>